<feature type="compositionally biased region" description="Basic residues" evidence="1">
    <location>
        <begin position="63"/>
        <end position="78"/>
    </location>
</feature>
<feature type="compositionally biased region" description="Basic residues" evidence="1">
    <location>
        <begin position="278"/>
        <end position="287"/>
    </location>
</feature>
<feature type="compositionally biased region" description="Basic residues" evidence="1">
    <location>
        <begin position="86"/>
        <end position="95"/>
    </location>
</feature>
<dbReference type="Proteomes" id="UP000198211">
    <property type="component" value="Unassembled WGS sequence"/>
</dbReference>
<dbReference type="InterPro" id="IPR016197">
    <property type="entry name" value="Chromo-like_dom_sf"/>
</dbReference>
<protein>
    <submittedName>
        <fullName evidence="3">Chromodomain protein</fullName>
    </submittedName>
</protein>
<feature type="compositionally biased region" description="Basic and acidic residues" evidence="1">
    <location>
        <begin position="370"/>
        <end position="380"/>
    </location>
</feature>
<dbReference type="Pfam" id="PF00385">
    <property type="entry name" value="Chromo"/>
    <property type="match status" value="1"/>
</dbReference>
<feature type="region of interest" description="Disordered" evidence="1">
    <location>
        <begin position="190"/>
        <end position="388"/>
    </location>
</feature>
<evidence type="ECO:0000313" key="4">
    <source>
        <dbReference type="Proteomes" id="UP000198211"/>
    </source>
</evidence>
<accession>A0A225WJA3</accession>
<dbReference type="OrthoDB" id="1918685at2759"/>
<feature type="compositionally biased region" description="Acidic residues" evidence="1">
    <location>
        <begin position="354"/>
        <end position="369"/>
    </location>
</feature>
<dbReference type="SMART" id="SM00298">
    <property type="entry name" value="CHROMO"/>
    <property type="match status" value="1"/>
</dbReference>
<dbReference type="SUPFAM" id="SSF54160">
    <property type="entry name" value="Chromo domain-like"/>
    <property type="match status" value="1"/>
</dbReference>
<sequence length="534" mass="61252">MAMTQRSKPQELFDKMHLGLDHVLAKMLLEAPPLPNSLKLQTETQSLATTWVHVTEAFEKRKGMLQRRREKAKSKSKSKQKDPSGKKKLTHKSKSRSSSASPRVAKAAPSGKREKKKKKKDDVPVKKEEEEPNPYEKSVLKKLRKQPMCENVQFGTNKYKALVKWMELDKGKDAGTSPQLTHLLSKLQLEATTEKKTKSKVGRKRSLETLDDTLAAERAKSKANRRRSQKRPVVDEDEVMYESGDEEEEPEYQEGYSDSDDEAEFVPELENSPPPEKPKKRAPKRQKQQVEEKKKASSSSTAELTSRDHLVTVVAKIRADKVASGKDDAKYLSYEKKTESVKPGTSSTSAIVLDDSDEEDEDDEDEGVEKEETKQEHDSSTDEDNDMFDLNEEDVYVVEAILCVKEGRSLLSAGRRQKEADLYLVKWENYNELTWEPDGNIPKRLIEMFRDRERAKRSCGYQIKVAHERREVINVTTQAKEIIYMIQWINQDNPVWESRTTLPIKTQVWLDKVLGAPVAKKRRGTKLAKQFIYQ</sequence>
<proteinExistence type="predicted"/>
<dbReference type="Gene3D" id="2.40.50.40">
    <property type="match status" value="1"/>
</dbReference>
<evidence type="ECO:0000259" key="2">
    <source>
        <dbReference type="PROSITE" id="PS50013"/>
    </source>
</evidence>
<dbReference type="AlphaFoldDB" id="A0A225WJA3"/>
<feature type="compositionally biased region" description="Basic and acidic residues" evidence="1">
    <location>
        <begin position="120"/>
        <end position="129"/>
    </location>
</feature>
<feature type="compositionally biased region" description="Basic and acidic residues" evidence="1">
    <location>
        <begin position="317"/>
        <end position="340"/>
    </location>
</feature>
<keyword evidence="4" id="KW-1185">Reference proteome</keyword>
<dbReference type="InterPro" id="IPR000953">
    <property type="entry name" value="Chromo/chromo_shadow_dom"/>
</dbReference>
<feature type="compositionally biased region" description="Low complexity" evidence="1">
    <location>
        <begin position="96"/>
        <end position="110"/>
    </location>
</feature>
<feature type="compositionally biased region" description="Basic residues" evidence="1">
    <location>
        <begin position="221"/>
        <end position="230"/>
    </location>
</feature>
<evidence type="ECO:0000313" key="3">
    <source>
        <dbReference type="EMBL" id="OWZ17796.1"/>
    </source>
</evidence>
<dbReference type="InterPro" id="IPR023780">
    <property type="entry name" value="Chromo_domain"/>
</dbReference>
<evidence type="ECO:0000256" key="1">
    <source>
        <dbReference type="SAM" id="MobiDB-lite"/>
    </source>
</evidence>
<organism evidence="3 4">
    <name type="scientific">Phytophthora megakarya</name>
    <dbReference type="NCBI Taxonomy" id="4795"/>
    <lineage>
        <taxon>Eukaryota</taxon>
        <taxon>Sar</taxon>
        <taxon>Stramenopiles</taxon>
        <taxon>Oomycota</taxon>
        <taxon>Peronosporomycetes</taxon>
        <taxon>Peronosporales</taxon>
        <taxon>Peronosporaceae</taxon>
        <taxon>Phytophthora</taxon>
    </lineage>
</organism>
<feature type="compositionally biased region" description="Acidic residues" evidence="1">
    <location>
        <begin position="235"/>
        <end position="267"/>
    </location>
</feature>
<comment type="caution">
    <text evidence="3">The sequence shown here is derived from an EMBL/GenBank/DDBJ whole genome shotgun (WGS) entry which is preliminary data.</text>
</comment>
<name>A0A225WJA3_9STRA</name>
<feature type="domain" description="Chromo" evidence="2">
    <location>
        <begin position="396"/>
        <end position="464"/>
    </location>
</feature>
<gene>
    <name evidence="3" type="ORF">PHMEG_0008218</name>
</gene>
<dbReference type="PROSITE" id="PS50013">
    <property type="entry name" value="CHROMO_2"/>
    <property type="match status" value="1"/>
</dbReference>
<feature type="region of interest" description="Disordered" evidence="1">
    <location>
        <begin position="62"/>
        <end position="145"/>
    </location>
</feature>
<dbReference type="EMBL" id="NBNE01000691">
    <property type="protein sequence ID" value="OWZ17796.1"/>
    <property type="molecule type" value="Genomic_DNA"/>
</dbReference>
<reference evidence="4" key="1">
    <citation type="submission" date="2017-03" db="EMBL/GenBank/DDBJ databases">
        <title>Phytopthora megakarya and P. palmivora, two closely related causual agents of cacao black pod achieved similar genome size and gene model numbers by different mechanisms.</title>
        <authorList>
            <person name="Ali S."/>
            <person name="Shao J."/>
            <person name="Larry D.J."/>
            <person name="Kronmiller B."/>
            <person name="Shen D."/>
            <person name="Strem M.D."/>
            <person name="Melnick R.L."/>
            <person name="Guiltinan M.J."/>
            <person name="Tyler B.M."/>
            <person name="Meinhardt L.W."/>
            <person name="Bailey B.A."/>
        </authorList>
    </citation>
    <scope>NUCLEOTIDE SEQUENCE [LARGE SCALE GENOMIC DNA]</scope>
    <source>
        <strain evidence="4">zdho120</strain>
    </source>
</reference>